<evidence type="ECO:0000256" key="5">
    <source>
        <dbReference type="ARBA" id="ARBA00022741"/>
    </source>
</evidence>
<evidence type="ECO:0000256" key="6">
    <source>
        <dbReference type="ARBA" id="ARBA00022777"/>
    </source>
</evidence>
<dbReference type="UniPathway" id="UPA00340">
    <property type="reaction ID" value="UER00458"/>
</dbReference>
<dbReference type="Pfam" id="PF00871">
    <property type="entry name" value="Acetate_kinase"/>
    <property type="match status" value="1"/>
</dbReference>
<accession>A0A840MQR5</accession>
<keyword evidence="2 9" id="KW-0963">Cytoplasm</keyword>
<keyword evidence="6 9" id="KW-0418">Kinase</keyword>
<comment type="catalytic activity">
    <reaction evidence="9">
        <text>acetate + ATP = acetyl phosphate + ADP</text>
        <dbReference type="Rhea" id="RHEA:11352"/>
        <dbReference type="ChEBI" id="CHEBI:22191"/>
        <dbReference type="ChEBI" id="CHEBI:30089"/>
        <dbReference type="ChEBI" id="CHEBI:30616"/>
        <dbReference type="ChEBI" id="CHEBI:456216"/>
        <dbReference type="EC" id="2.7.2.1"/>
    </reaction>
</comment>
<evidence type="ECO:0000256" key="10">
    <source>
        <dbReference type="RuleBase" id="RU003835"/>
    </source>
</evidence>
<feature type="binding site" evidence="9">
    <location>
        <begin position="325"/>
        <end position="329"/>
    </location>
    <ligand>
        <name>ATP</name>
        <dbReference type="ChEBI" id="CHEBI:30616"/>
    </ligand>
</feature>
<feature type="site" description="Transition state stabilizer" evidence="9">
    <location>
        <position position="179"/>
    </location>
</feature>
<evidence type="ECO:0000256" key="3">
    <source>
        <dbReference type="ARBA" id="ARBA00022679"/>
    </source>
</evidence>
<dbReference type="GO" id="GO:0005829">
    <property type="term" value="C:cytosol"/>
    <property type="evidence" value="ECO:0007669"/>
    <property type="project" value="TreeGrafter"/>
</dbReference>
<gene>
    <name evidence="9" type="primary">ackA</name>
    <name evidence="11" type="ORF">HNQ59_000850</name>
</gene>
<feature type="binding site" evidence="9">
    <location>
        <begin position="280"/>
        <end position="282"/>
    </location>
    <ligand>
        <name>ATP</name>
        <dbReference type="ChEBI" id="CHEBI:30616"/>
    </ligand>
</feature>
<name>A0A840MQR5_9PROT</name>
<evidence type="ECO:0000313" key="12">
    <source>
        <dbReference type="Proteomes" id="UP000575898"/>
    </source>
</evidence>
<dbReference type="PROSITE" id="PS01075">
    <property type="entry name" value="ACETATE_KINASE_1"/>
    <property type="match status" value="1"/>
</dbReference>
<feature type="binding site" evidence="9">
    <location>
        <position position="376"/>
    </location>
    <ligand>
        <name>Mg(2+)</name>
        <dbReference type="ChEBI" id="CHEBI:18420"/>
    </ligand>
</feature>
<evidence type="ECO:0000256" key="8">
    <source>
        <dbReference type="ARBA" id="ARBA00022842"/>
    </source>
</evidence>
<feature type="active site" description="Proton donor/acceptor" evidence="9">
    <location>
        <position position="148"/>
    </location>
</feature>
<feature type="binding site" evidence="9">
    <location>
        <begin position="206"/>
        <end position="210"/>
    </location>
    <ligand>
        <name>ATP</name>
        <dbReference type="ChEBI" id="CHEBI:30616"/>
    </ligand>
</feature>
<evidence type="ECO:0000256" key="1">
    <source>
        <dbReference type="ARBA" id="ARBA00008748"/>
    </source>
</evidence>
<evidence type="ECO:0000256" key="2">
    <source>
        <dbReference type="ARBA" id="ARBA00022490"/>
    </source>
</evidence>
<comment type="function">
    <text evidence="9">Catalyzes the formation of acetyl phosphate from acetate and ATP. Can also catalyze the reverse reaction.</text>
</comment>
<reference evidence="11 12" key="1">
    <citation type="submission" date="2020-08" db="EMBL/GenBank/DDBJ databases">
        <title>Genomic Encyclopedia of Type Strains, Phase IV (KMG-IV): sequencing the most valuable type-strain genomes for metagenomic binning, comparative biology and taxonomic classification.</title>
        <authorList>
            <person name="Goeker M."/>
        </authorList>
    </citation>
    <scope>NUCLEOTIDE SEQUENCE [LARGE SCALE GENOMIC DNA]</scope>
    <source>
        <strain evidence="11 12">DSM 27165</strain>
    </source>
</reference>
<organism evidence="11 12">
    <name type="scientific">Chitinivorax tropicus</name>
    <dbReference type="NCBI Taxonomy" id="714531"/>
    <lineage>
        <taxon>Bacteria</taxon>
        <taxon>Pseudomonadati</taxon>
        <taxon>Pseudomonadota</taxon>
        <taxon>Betaproteobacteria</taxon>
        <taxon>Chitinivorax</taxon>
    </lineage>
</organism>
<dbReference type="GO" id="GO:0006085">
    <property type="term" value="P:acetyl-CoA biosynthetic process"/>
    <property type="evidence" value="ECO:0007669"/>
    <property type="project" value="UniProtKB-UniRule"/>
</dbReference>
<dbReference type="Gene3D" id="3.30.420.40">
    <property type="match status" value="2"/>
</dbReference>
<dbReference type="RefSeq" id="WP_184035614.1">
    <property type="nucleotide sequence ID" value="NZ_JACHHY010000004.1"/>
</dbReference>
<comment type="pathway">
    <text evidence="9">Metabolic intermediate biosynthesis; acetyl-CoA biosynthesis; acetyl-CoA from acetate: step 1/2.</text>
</comment>
<evidence type="ECO:0000313" key="11">
    <source>
        <dbReference type="EMBL" id="MBB5017581.1"/>
    </source>
</evidence>
<evidence type="ECO:0000256" key="9">
    <source>
        <dbReference type="HAMAP-Rule" id="MF_00020"/>
    </source>
</evidence>
<dbReference type="Proteomes" id="UP000575898">
    <property type="component" value="Unassembled WGS sequence"/>
</dbReference>
<dbReference type="PANTHER" id="PTHR21060:SF21">
    <property type="entry name" value="ACETATE KINASE"/>
    <property type="match status" value="1"/>
</dbReference>
<dbReference type="InterPro" id="IPR023865">
    <property type="entry name" value="Aliphatic_acid_kinase_CS"/>
</dbReference>
<feature type="binding site" evidence="9">
    <location>
        <position position="8"/>
    </location>
    <ligand>
        <name>Mg(2+)</name>
        <dbReference type="ChEBI" id="CHEBI:18420"/>
    </ligand>
</feature>
<sequence>MQGLLVVNAGSSSLKFAVYTLDATLSDPIWRGALDGLPKKPHARIVDQHGNELINQAVSLPAGEPALAPCRWLLAWLASISDITLHAVGHRIVHGGTDFATPVWIDADVLKRLHGLIPLAPLHQPGNLLAVEAIANQFPGLPQLACFDTSFHRSQPALAQLYALPQAITAQGVRAYGFHGLSYEYIISQLADIAPQHAQGKLIVAHLGNGASMCAIEGGRSVASSMGFTALDGLMMGTRCGNLDPGVMLYLMAQGMDYAALERLLYRESGLLGVSGLSSDMRDLQASEQAAARQAVDLFCYRAGRMIGSLAAALQGLDTLIFTGGIGEHAAPVRAKIIAHANWLGATLDEGLNDAHAPIVSPPGSRVRVRVMATDEEAVIARHLRQRL</sequence>
<comment type="subunit">
    <text evidence="9">Homodimer.</text>
</comment>
<dbReference type="InterPro" id="IPR000890">
    <property type="entry name" value="Aliphatic_acid_kin_short-chain"/>
</dbReference>
<keyword evidence="8 9" id="KW-0460">Magnesium</keyword>
<evidence type="ECO:0000256" key="4">
    <source>
        <dbReference type="ARBA" id="ARBA00022723"/>
    </source>
</evidence>
<keyword evidence="4 9" id="KW-0479">Metal-binding</keyword>
<protein>
    <recommendedName>
        <fullName evidence="9">Acetate kinase</fullName>
        <ecNumber evidence="9">2.7.2.1</ecNumber>
    </recommendedName>
    <alternativeName>
        <fullName evidence="9">Acetokinase</fullName>
    </alternativeName>
</protein>
<dbReference type="GO" id="GO:0006083">
    <property type="term" value="P:acetate metabolic process"/>
    <property type="evidence" value="ECO:0007669"/>
    <property type="project" value="TreeGrafter"/>
</dbReference>
<dbReference type="InterPro" id="IPR004372">
    <property type="entry name" value="Ac/propionate_kinase"/>
</dbReference>
<feature type="binding site" evidence="9">
    <location>
        <position position="15"/>
    </location>
    <ligand>
        <name>ATP</name>
        <dbReference type="ChEBI" id="CHEBI:30616"/>
    </ligand>
</feature>
<dbReference type="PRINTS" id="PR00471">
    <property type="entry name" value="ACETATEKNASE"/>
</dbReference>
<evidence type="ECO:0000256" key="7">
    <source>
        <dbReference type="ARBA" id="ARBA00022840"/>
    </source>
</evidence>
<keyword evidence="12" id="KW-1185">Reference proteome</keyword>
<dbReference type="HAMAP" id="MF_00020">
    <property type="entry name" value="Acetate_kinase"/>
    <property type="match status" value="1"/>
</dbReference>
<dbReference type="EMBL" id="JACHHY010000004">
    <property type="protein sequence ID" value="MBB5017581.1"/>
    <property type="molecule type" value="Genomic_DNA"/>
</dbReference>
<comment type="caution">
    <text evidence="11">The sequence shown here is derived from an EMBL/GenBank/DDBJ whole genome shotgun (WGS) entry which is preliminary data.</text>
</comment>
<feature type="binding site" evidence="9">
    <location>
        <position position="91"/>
    </location>
    <ligand>
        <name>substrate</name>
    </ligand>
</feature>
<dbReference type="GO" id="GO:0000287">
    <property type="term" value="F:magnesium ion binding"/>
    <property type="evidence" value="ECO:0007669"/>
    <property type="project" value="UniProtKB-UniRule"/>
</dbReference>
<dbReference type="PIRSF" id="PIRSF000722">
    <property type="entry name" value="Acetate_prop_kin"/>
    <property type="match status" value="1"/>
</dbReference>
<keyword evidence="3 9" id="KW-0808">Transferase</keyword>
<dbReference type="InterPro" id="IPR043129">
    <property type="entry name" value="ATPase_NBD"/>
</dbReference>
<dbReference type="GO" id="GO:0008776">
    <property type="term" value="F:acetate kinase activity"/>
    <property type="evidence" value="ECO:0007669"/>
    <property type="project" value="UniProtKB-UniRule"/>
</dbReference>
<dbReference type="SUPFAM" id="SSF53067">
    <property type="entry name" value="Actin-like ATPase domain"/>
    <property type="match status" value="2"/>
</dbReference>
<comment type="subcellular location">
    <subcellularLocation>
        <location evidence="9">Cytoplasm</location>
    </subcellularLocation>
</comment>
<dbReference type="EC" id="2.7.2.1" evidence="9"/>
<proteinExistence type="inferred from homology"/>
<dbReference type="NCBIfam" id="TIGR00016">
    <property type="entry name" value="ackA"/>
    <property type="match status" value="1"/>
</dbReference>
<dbReference type="AlphaFoldDB" id="A0A840MQR5"/>
<feature type="site" description="Transition state stabilizer" evidence="9">
    <location>
        <position position="239"/>
    </location>
</feature>
<comment type="similarity">
    <text evidence="1 9 10">Belongs to the acetokinase family.</text>
</comment>
<comment type="cofactor">
    <cofactor evidence="9">
        <name>Mg(2+)</name>
        <dbReference type="ChEBI" id="CHEBI:18420"/>
    </cofactor>
    <cofactor evidence="9">
        <name>Mn(2+)</name>
        <dbReference type="ChEBI" id="CHEBI:29035"/>
    </cofactor>
    <text evidence="9">Mg(2+). Can also accept Mn(2+).</text>
</comment>
<dbReference type="PANTHER" id="PTHR21060">
    <property type="entry name" value="ACETATE KINASE"/>
    <property type="match status" value="1"/>
</dbReference>
<dbReference type="GO" id="GO:0005524">
    <property type="term" value="F:ATP binding"/>
    <property type="evidence" value="ECO:0007669"/>
    <property type="project" value="UniProtKB-KW"/>
</dbReference>
<keyword evidence="5 9" id="KW-0547">Nucleotide-binding</keyword>
<dbReference type="PROSITE" id="PS01076">
    <property type="entry name" value="ACETATE_KINASE_2"/>
    <property type="match status" value="1"/>
</dbReference>
<keyword evidence="7 9" id="KW-0067">ATP-binding</keyword>